<keyword evidence="3" id="KW-1133">Transmembrane helix</keyword>
<feature type="region of interest" description="Disordered" evidence="2">
    <location>
        <begin position="389"/>
        <end position="445"/>
    </location>
</feature>
<dbReference type="InterPro" id="IPR020012">
    <property type="entry name" value="LysM_FimV"/>
</dbReference>
<proteinExistence type="predicted"/>
<comment type="caution">
    <text evidence="5">The sequence shown here is derived from an EMBL/GenBank/DDBJ whole genome shotgun (WGS) entry which is preliminary data.</text>
</comment>
<dbReference type="InterPro" id="IPR020011">
    <property type="entry name" value="FimV_C"/>
</dbReference>
<feature type="transmembrane region" description="Helical" evidence="3">
    <location>
        <begin position="365"/>
        <end position="383"/>
    </location>
</feature>
<feature type="coiled-coil region" evidence="1">
    <location>
        <begin position="301"/>
        <end position="328"/>
    </location>
</feature>
<keyword evidence="1" id="KW-0175">Coiled coil</keyword>
<name>T1BRP0_9ZZZZ</name>
<reference evidence="5" key="1">
    <citation type="submission" date="2013-08" db="EMBL/GenBank/DDBJ databases">
        <authorList>
            <person name="Mendez C."/>
            <person name="Richter M."/>
            <person name="Ferrer M."/>
            <person name="Sanchez J."/>
        </authorList>
    </citation>
    <scope>NUCLEOTIDE SEQUENCE</scope>
</reference>
<evidence type="ECO:0000259" key="4">
    <source>
        <dbReference type="Pfam" id="PF25800"/>
    </source>
</evidence>
<gene>
    <name evidence="5" type="ORF">B1B_02064</name>
</gene>
<feature type="compositionally biased region" description="Pro residues" evidence="2">
    <location>
        <begin position="627"/>
        <end position="638"/>
    </location>
</feature>
<feature type="compositionally biased region" description="Pro residues" evidence="2">
    <location>
        <begin position="148"/>
        <end position="162"/>
    </location>
</feature>
<dbReference type="AlphaFoldDB" id="T1BRP0"/>
<feature type="domain" description="FimV N-terminal" evidence="4">
    <location>
        <begin position="24"/>
        <end position="132"/>
    </location>
</feature>
<dbReference type="InterPro" id="IPR038440">
    <property type="entry name" value="FimV_C_sf"/>
</dbReference>
<dbReference type="NCBIfam" id="TIGR03505">
    <property type="entry name" value="FimV_core"/>
    <property type="match status" value="1"/>
</dbReference>
<keyword evidence="3" id="KW-0472">Membrane</keyword>
<evidence type="ECO:0000313" key="5">
    <source>
        <dbReference type="EMBL" id="EQD75551.1"/>
    </source>
</evidence>
<dbReference type="InterPro" id="IPR057840">
    <property type="entry name" value="FimV_N"/>
</dbReference>
<evidence type="ECO:0000256" key="3">
    <source>
        <dbReference type="SAM" id="Phobius"/>
    </source>
</evidence>
<reference evidence="5" key="2">
    <citation type="journal article" date="2014" name="ISME J.">
        <title>Microbial stratification in low pH oxic and suboxic macroscopic growths along an acid mine drainage.</title>
        <authorList>
            <person name="Mendez-Garcia C."/>
            <person name="Mesa V."/>
            <person name="Sprenger R.R."/>
            <person name="Richter M."/>
            <person name="Diez M.S."/>
            <person name="Solano J."/>
            <person name="Bargiela R."/>
            <person name="Golyshina O.V."/>
            <person name="Manteca A."/>
            <person name="Ramos J.L."/>
            <person name="Gallego J.R."/>
            <person name="Llorente I."/>
            <person name="Martins Dos Santos V.A."/>
            <person name="Jensen O.N."/>
            <person name="Pelaez A.I."/>
            <person name="Sanchez J."/>
            <person name="Ferrer M."/>
        </authorList>
    </citation>
    <scope>NUCLEOTIDE SEQUENCE</scope>
</reference>
<dbReference type="NCBIfam" id="TIGR03504">
    <property type="entry name" value="FimV_Cterm"/>
    <property type="match status" value="1"/>
</dbReference>
<accession>T1BRP0</accession>
<feature type="region of interest" description="Disordered" evidence="2">
    <location>
        <begin position="146"/>
        <end position="174"/>
    </location>
</feature>
<dbReference type="Gene3D" id="1.20.58.2200">
    <property type="match status" value="1"/>
</dbReference>
<dbReference type="EMBL" id="AUZY01001215">
    <property type="protein sequence ID" value="EQD75551.1"/>
    <property type="molecule type" value="Genomic_DNA"/>
</dbReference>
<evidence type="ECO:0000256" key="1">
    <source>
        <dbReference type="SAM" id="Coils"/>
    </source>
</evidence>
<protein>
    <submittedName>
        <fullName evidence="5">Membrane protein containing Motility protein FimV</fullName>
    </submittedName>
</protein>
<evidence type="ECO:0000256" key="2">
    <source>
        <dbReference type="SAM" id="MobiDB-lite"/>
    </source>
</evidence>
<feature type="region of interest" description="Disordered" evidence="2">
    <location>
        <begin position="620"/>
        <end position="642"/>
    </location>
</feature>
<feature type="compositionally biased region" description="Basic and acidic residues" evidence="2">
    <location>
        <begin position="429"/>
        <end position="445"/>
    </location>
</feature>
<organism evidence="5">
    <name type="scientific">mine drainage metagenome</name>
    <dbReference type="NCBI Taxonomy" id="410659"/>
    <lineage>
        <taxon>unclassified sequences</taxon>
        <taxon>metagenomes</taxon>
        <taxon>ecological metagenomes</taxon>
    </lineage>
</organism>
<feature type="compositionally biased region" description="Polar residues" evidence="2">
    <location>
        <begin position="404"/>
        <end position="415"/>
    </location>
</feature>
<dbReference type="Pfam" id="PF25800">
    <property type="entry name" value="FimV_N"/>
    <property type="match status" value="1"/>
</dbReference>
<keyword evidence="3" id="KW-0812">Transmembrane</keyword>
<sequence>MRQIRRLLLCVGVVACLAPPVYALGLGPIRSTTEIGQYFYATIPILNTRGSSHAEGLKVRLATYTRFKKMGLSYPAALFGLRFTLAKKANGQRLIVITSTQPIRRPFLTFLLHVQWPSGRLIRQYTVLLNPPLLVASRQAPRGQAVSLPPPFASPRPAPVPTTRPASVAPTHPHPALTVPPIRHVVGPVRRGQTLWGIASRIARTPARTDQVMLALYRRNPYAFVGNINRLRQGAVLKVPPASRIRAIPVREAIAFVAHQDRSWRMSRVTVSHPARSGLVLLTPSGHLARRMTPVNGPAEVASLQKKIKDQRAQVAGLTTQLHASEERAAALKHLLTLRDQALAALAHRKPRVSNTQSSMGLPDLWLWIAGLLVLALLVAFAMRRRTQRGGLPEAAPQRAKIQSEYSGDAPSSGSLGEERAGLAPAESPAREDASEMDLEEKKPEETFDPFTDVNFQIAYGLYDRAIETLLEWLKQNPGQRDVHLKLLEVYAAAERPGDYVEEARRFRDLFGVENVDWPNIAERGKHLVPEEPLFAQIDTRVPTAATTLTPMPAQQAAAAKSHVEDIFDELMGTPDLPADETLEFGTSETGQIEPLYREADIGSDTKTELKLEFELAEFDPQKKAPGPVPGPASPPSSPSAIHTAIHTDTQQRFDESMAALVEHTGTTFVPDIGGETMVNTKLDLAKAYIEMGDKDSACSILDEVMEEGSADQKEQAQNLIHSLGT</sequence>